<dbReference type="InterPro" id="IPR013783">
    <property type="entry name" value="Ig-like_fold"/>
</dbReference>
<comment type="caution">
    <text evidence="2">The sequence shown here is derived from an EMBL/GenBank/DDBJ whole genome shotgun (WGS) entry which is preliminary data.</text>
</comment>
<dbReference type="PANTHER" id="PTHR23053:SF0">
    <property type="entry name" value="HYDROCEPHALUS-INDUCING PROTEIN HOMOLOG"/>
    <property type="match status" value="1"/>
</dbReference>
<evidence type="ECO:0000313" key="3">
    <source>
        <dbReference type="EMBL" id="CAF4381209.1"/>
    </source>
</evidence>
<gene>
    <name evidence="2" type="ORF">OVA965_LOCUS41004</name>
    <name evidence="3" type="ORF">TMI583_LOCUS42553</name>
</gene>
<dbReference type="GO" id="GO:1904158">
    <property type="term" value="P:axonemal central apparatus assembly"/>
    <property type="evidence" value="ECO:0007669"/>
    <property type="project" value="TreeGrafter"/>
</dbReference>
<dbReference type="EMBL" id="CAJNOK010046051">
    <property type="protein sequence ID" value="CAF1581544.1"/>
    <property type="molecule type" value="Genomic_DNA"/>
</dbReference>
<feature type="non-terminal residue" evidence="2">
    <location>
        <position position="326"/>
    </location>
</feature>
<feature type="non-terminal residue" evidence="2">
    <location>
        <position position="1"/>
    </location>
</feature>
<name>A0A8S2FXQ0_9BILA</name>
<feature type="region of interest" description="Disordered" evidence="1">
    <location>
        <begin position="134"/>
        <end position="154"/>
    </location>
</feature>
<dbReference type="PANTHER" id="PTHR23053">
    <property type="entry name" value="DLEC1 DELETED IN LUNG AND ESOPHAGEAL CANCER 1"/>
    <property type="match status" value="1"/>
</dbReference>
<evidence type="ECO:0000256" key="1">
    <source>
        <dbReference type="SAM" id="MobiDB-lite"/>
    </source>
</evidence>
<evidence type="ECO:0000313" key="4">
    <source>
        <dbReference type="Proteomes" id="UP000677228"/>
    </source>
</evidence>
<dbReference type="GO" id="GO:0003341">
    <property type="term" value="P:cilium movement"/>
    <property type="evidence" value="ECO:0007669"/>
    <property type="project" value="TreeGrafter"/>
</dbReference>
<dbReference type="AlphaFoldDB" id="A0A8S2FXQ0"/>
<dbReference type="GO" id="GO:0005930">
    <property type="term" value="C:axoneme"/>
    <property type="evidence" value="ECO:0007669"/>
    <property type="project" value="TreeGrafter"/>
</dbReference>
<feature type="region of interest" description="Disordered" evidence="1">
    <location>
        <begin position="29"/>
        <end position="69"/>
    </location>
</feature>
<protein>
    <submittedName>
        <fullName evidence="2">Uncharacterized protein</fullName>
    </submittedName>
</protein>
<dbReference type="Gene3D" id="2.60.40.10">
    <property type="entry name" value="Immunoglobulins"/>
    <property type="match status" value="1"/>
</dbReference>
<dbReference type="Proteomes" id="UP000682733">
    <property type="component" value="Unassembled WGS sequence"/>
</dbReference>
<dbReference type="InterPro" id="IPR033305">
    <property type="entry name" value="Hydin-like"/>
</dbReference>
<accession>A0A8S2FXQ0</accession>
<evidence type="ECO:0000313" key="2">
    <source>
        <dbReference type="EMBL" id="CAF1581544.1"/>
    </source>
</evidence>
<dbReference type="Proteomes" id="UP000677228">
    <property type="component" value="Unassembled WGS sequence"/>
</dbReference>
<feature type="compositionally biased region" description="Low complexity" evidence="1">
    <location>
        <begin position="48"/>
        <end position="60"/>
    </location>
</feature>
<organism evidence="2 4">
    <name type="scientific">Didymodactylos carnosus</name>
    <dbReference type="NCBI Taxonomy" id="1234261"/>
    <lineage>
        <taxon>Eukaryota</taxon>
        <taxon>Metazoa</taxon>
        <taxon>Spiralia</taxon>
        <taxon>Gnathifera</taxon>
        <taxon>Rotifera</taxon>
        <taxon>Eurotatoria</taxon>
        <taxon>Bdelloidea</taxon>
        <taxon>Philodinida</taxon>
        <taxon>Philodinidae</taxon>
        <taxon>Didymodactylos</taxon>
    </lineage>
</organism>
<dbReference type="EMBL" id="CAJOBA010069159">
    <property type="protein sequence ID" value="CAF4381209.1"/>
    <property type="molecule type" value="Genomic_DNA"/>
</dbReference>
<proteinExistence type="predicted"/>
<reference evidence="2" key="1">
    <citation type="submission" date="2021-02" db="EMBL/GenBank/DDBJ databases">
        <authorList>
            <person name="Nowell W R."/>
        </authorList>
    </citation>
    <scope>NUCLEOTIDE SEQUENCE</scope>
</reference>
<sequence>ITITNRGKVPLDYTWKIHMEDNQRPFASLIERDPPTPEPMNEGGGRKTTGTGQRGLTRTGADSTQSVDPNIDLMSSMKAAKDNVNKSKETLRLSKARSSVASVREEKSKTMRSNIISTDNLIEKKESGEHLLTENSNLEPSSSAPQRGNSPMSTIHSQSIMTEAGYVPFTVEPDNGTITIGSSQIFKIKFSPLDVNDYQARLTCCIPNLENSKIGPVVAVRGRSTLSFCHFELEESDYVTSGRRRRDLSGLNMIPSGLLIDRNTKIVEFKALGIGSKINRSFNVLNPTADDYSYRWICEDPLDLTKQSIIICHTKQGKILSGKVAK</sequence>